<dbReference type="InterPro" id="IPR014078">
    <property type="entry name" value="Nudix_YtkD"/>
</dbReference>
<dbReference type="InterPro" id="IPR000086">
    <property type="entry name" value="NUDIX_hydrolase_dom"/>
</dbReference>
<organism evidence="8 9">
    <name type="scientific">Salibacterium qingdaonense</name>
    <dbReference type="NCBI Taxonomy" id="266892"/>
    <lineage>
        <taxon>Bacteria</taxon>
        <taxon>Bacillati</taxon>
        <taxon>Bacillota</taxon>
        <taxon>Bacilli</taxon>
        <taxon>Bacillales</taxon>
        <taxon>Bacillaceae</taxon>
    </lineage>
</organism>
<dbReference type="STRING" id="266892.SAMN04488054_11460"/>
<gene>
    <name evidence="8" type="ORF">SAMN04488054_11460</name>
</gene>
<dbReference type="PANTHER" id="PTHR43758:SF8">
    <property type="entry name" value="8-OXO-DGTP DIPHOSPHATASE YTKD-RELATED"/>
    <property type="match status" value="1"/>
</dbReference>
<dbReference type="Gene3D" id="3.90.79.10">
    <property type="entry name" value="Nucleoside Triphosphate Pyrophosphohydrolase"/>
    <property type="match status" value="1"/>
</dbReference>
<keyword evidence="9" id="KW-1185">Reference proteome</keyword>
<name>A0A1I4MZ92_9BACI</name>
<sequence>MKTFTFRDYYNNEVELSFSKEPFSHRPGHVWVICRYEKQWLLTRHPRRGLEFPGGKVEAGESPEEAAKREVWEETGGIVNHITQLGQYKVKGRAETIVKNVYFADVQQIQIREDYLETMGPVQLQQLPREPDKNYSFIMKDDVLPKALHQIKKRKLTALSD</sequence>
<evidence type="ECO:0000256" key="1">
    <source>
        <dbReference type="ARBA" id="ARBA00001946"/>
    </source>
</evidence>
<evidence type="ECO:0000256" key="3">
    <source>
        <dbReference type="ARBA" id="ARBA00022723"/>
    </source>
</evidence>
<dbReference type="PROSITE" id="PS51462">
    <property type="entry name" value="NUDIX"/>
    <property type="match status" value="1"/>
</dbReference>
<evidence type="ECO:0000313" key="9">
    <source>
        <dbReference type="Proteomes" id="UP000199668"/>
    </source>
</evidence>
<dbReference type="CDD" id="cd04665">
    <property type="entry name" value="NUDIX_RppH"/>
    <property type="match status" value="1"/>
</dbReference>
<evidence type="ECO:0000259" key="7">
    <source>
        <dbReference type="PROSITE" id="PS51462"/>
    </source>
</evidence>
<keyword evidence="3" id="KW-0479">Metal-binding</keyword>
<reference evidence="8 9" key="1">
    <citation type="submission" date="2016-10" db="EMBL/GenBank/DDBJ databases">
        <authorList>
            <person name="de Groot N.N."/>
        </authorList>
    </citation>
    <scope>NUCLEOTIDE SEQUENCE [LARGE SCALE GENOMIC DNA]</scope>
    <source>
        <strain evidence="8 9">CGMCC 1.6134</strain>
    </source>
</reference>
<protein>
    <submittedName>
        <fullName evidence="8">8-oxo-dGTPase</fullName>
    </submittedName>
</protein>
<evidence type="ECO:0000256" key="4">
    <source>
        <dbReference type="ARBA" id="ARBA00022801"/>
    </source>
</evidence>
<dbReference type="SUPFAM" id="SSF55811">
    <property type="entry name" value="Nudix"/>
    <property type="match status" value="1"/>
</dbReference>
<comment type="cofactor">
    <cofactor evidence="1">
        <name>Mg(2+)</name>
        <dbReference type="ChEBI" id="CHEBI:18420"/>
    </cofactor>
</comment>
<evidence type="ECO:0000256" key="2">
    <source>
        <dbReference type="ARBA" id="ARBA00005582"/>
    </source>
</evidence>
<feature type="domain" description="Nudix hydrolase" evidence="7">
    <location>
        <begin position="23"/>
        <end position="145"/>
    </location>
</feature>
<dbReference type="InterPro" id="IPR015797">
    <property type="entry name" value="NUDIX_hydrolase-like_dom_sf"/>
</dbReference>
<keyword evidence="4 6" id="KW-0378">Hydrolase</keyword>
<keyword evidence="5" id="KW-0460">Magnesium</keyword>
<dbReference type="RefSeq" id="WP_090927192.1">
    <property type="nucleotide sequence ID" value="NZ_FOTY01000014.1"/>
</dbReference>
<dbReference type="InterPro" id="IPR020476">
    <property type="entry name" value="Nudix_hydrolase"/>
</dbReference>
<evidence type="ECO:0000256" key="6">
    <source>
        <dbReference type="RuleBase" id="RU003476"/>
    </source>
</evidence>
<dbReference type="Proteomes" id="UP000199668">
    <property type="component" value="Unassembled WGS sequence"/>
</dbReference>
<evidence type="ECO:0000313" key="8">
    <source>
        <dbReference type="EMBL" id="SFM08654.1"/>
    </source>
</evidence>
<accession>A0A1I4MZ92</accession>
<dbReference type="OrthoDB" id="9131041at2"/>
<dbReference type="AlphaFoldDB" id="A0A1I4MZ92"/>
<dbReference type="GO" id="GO:0046872">
    <property type="term" value="F:metal ion binding"/>
    <property type="evidence" value="ECO:0007669"/>
    <property type="project" value="UniProtKB-KW"/>
</dbReference>
<dbReference type="EMBL" id="FOTY01000014">
    <property type="protein sequence ID" value="SFM08654.1"/>
    <property type="molecule type" value="Genomic_DNA"/>
</dbReference>
<dbReference type="PRINTS" id="PR00502">
    <property type="entry name" value="NUDIXFAMILY"/>
</dbReference>
<proteinExistence type="inferred from homology"/>
<dbReference type="PROSITE" id="PS00893">
    <property type="entry name" value="NUDIX_BOX"/>
    <property type="match status" value="1"/>
</dbReference>
<comment type="similarity">
    <text evidence="2 6">Belongs to the Nudix hydrolase family.</text>
</comment>
<dbReference type="GO" id="GO:0016818">
    <property type="term" value="F:hydrolase activity, acting on acid anhydrides, in phosphorus-containing anhydrides"/>
    <property type="evidence" value="ECO:0007669"/>
    <property type="project" value="TreeGrafter"/>
</dbReference>
<dbReference type="GO" id="GO:0005737">
    <property type="term" value="C:cytoplasm"/>
    <property type="evidence" value="ECO:0007669"/>
    <property type="project" value="TreeGrafter"/>
</dbReference>
<dbReference type="Pfam" id="PF00293">
    <property type="entry name" value="NUDIX"/>
    <property type="match status" value="1"/>
</dbReference>
<dbReference type="PANTHER" id="PTHR43758">
    <property type="entry name" value="7,8-DIHYDRO-8-OXOGUANINE TRIPHOSPHATASE"/>
    <property type="match status" value="1"/>
</dbReference>
<dbReference type="InterPro" id="IPR020084">
    <property type="entry name" value="NUDIX_hydrolase_CS"/>
</dbReference>
<dbReference type="NCBIfam" id="TIGR02705">
    <property type="entry name" value="nudix_YtkD"/>
    <property type="match status" value="1"/>
</dbReference>
<evidence type="ECO:0000256" key="5">
    <source>
        <dbReference type="ARBA" id="ARBA00022842"/>
    </source>
</evidence>